<dbReference type="Proteomes" id="UP000220127">
    <property type="component" value="Unassembled WGS sequence"/>
</dbReference>
<evidence type="ECO:0000313" key="1">
    <source>
        <dbReference type="EMBL" id="PED16432.1"/>
    </source>
</evidence>
<dbReference type="RefSeq" id="WP_097877085.1">
    <property type="nucleotide sequence ID" value="NZ_JBALLD010000003.1"/>
</dbReference>
<evidence type="ECO:0000313" key="4">
    <source>
        <dbReference type="Proteomes" id="UP000223445"/>
    </source>
</evidence>
<comment type="caution">
    <text evidence="1">The sequence shown here is derived from an EMBL/GenBank/DDBJ whole genome shotgun (WGS) entry which is preliminary data.</text>
</comment>
<dbReference type="EMBL" id="NUPM01000005">
    <property type="protein sequence ID" value="PGZ05006.1"/>
    <property type="molecule type" value="Genomic_DNA"/>
</dbReference>
<evidence type="ECO:0000313" key="3">
    <source>
        <dbReference type="Proteomes" id="UP000220127"/>
    </source>
</evidence>
<dbReference type="AlphaFoldDB" id="A0A9X6U4V9"/>
<dbReference type="Proteomes" id="UP000223445">
    <property type="component" value="Unassembled WGS sequence"/>
</dbReference>
<gene>
    <name evidence="2" type="ORF">COE48_05325</name>
    <name evidence="1" type="ORF">CON01_00860</name>
</gene>
<protein>
    <submittedName>
        <fullName evidence="1">Uncharacterized protein</fullName>
    </submittedName>
</protein>
<name>A0A9X6U4V9_BACTU</name>
<proteinExistence type="predicted"/>
<evidence type="ECO:0000313" key="2">
    <source>
        <dbReference type="EMBL" id="PGZ05006.1"/>
    </source>
</evidence>
<sequence length="244" mass="28312">MAERLIKCQICGAKAPKSELKCLPVISPKTGRTTNKYFHEGDCWQEHLEKAKGKLVGCKICGKQARQADMKVVKKSTNSYYHEGECWDKYLENKAFKEKEKEEMDYLWDVFEKVHGFPVPSRFVTSLQDLRNGSILYGKVKRRFKQGYSYTLIAETYLECAESIEWAKKTKNFKNTLSECRYGLAIISNNIVNVRDKIARKARQREEIKESVAKMTDSDTTHLTTNVNYNKNKQKKRVDISDLL</sequence>
<accession>A0A9X6U4V9</accession>
<reference evidence="3 4" key="1">
    <citation type="submission" date="2017-09" db="EMBL/GenBank/DDBJ databases">
        <title>Large-scale bioinformatics analysis of Bacillus genomes uncovers conserved roles of natural products in bacterial physiology.</title>
        <authorList>
            <consortium name="Agbiome Team Llc"/>
            <person name="Bleich R.M."/>
            <person name="Grubbs K.J."/>
            <person name="Santa Maria K.C."/>
            <person name="Allen S.E."/>
            <person name="Farag S."/>
            <person name="Shank E.A."/>
            <person name="Bowers A."/>
        </authorList>
    </citation>
    <scope>NUCLEOTIDE SEQUENCE [LARGE SCALE GENOMIC DNA]</scope>
    <source>
        <strain evidence="2 4">AFS030179</strain>
        <strain evidence="1 3">AFS094940</strain>
    </source>
</reference>
<dbReference type="EMBL" id="NVMD01000002">
    <property type="protein sequence ID" value="PED16432.1"/>
    <property type="molecule type" value="Genomic_DNA"/>
</dbReference>
<organism evidence="1 3">
    <name type="scientific">Bacillus thuringiensis</name>
    <dbReference type="NCBI Taxonomy" id="1428"/>
    <lineage>
        <taxon>Bacteria</taxon>
        <taxon>Bacillati</taxon>
        <taxon>Bacillota</taxon>
        <taxon>Bacilli</taxon>
        <taxon>Bacillales</taxon>
        <taxon>Bacillaceae</taxon>
        <taxon>Bacillus</taxon>
        <taxon>Bacillus cereus group</taxon>
    </lineage>
</organism>